<evidence type="ECO:0000313" key="2">
    <source>
        <dbReference type="EMBL" id="VVA20504.1"/>
    </source>
</evidence>
<accession>A0A5E4EXP2</accession>
<dbReference type="AlphaFoldDB" id="A0A5E4EXP2"/>
<dbReference type="InterPro" id="IPR052929">
    <property type="entry name" value="RNase_H-like_EbsB-rel"/>
</dbReference>
<evidence type="ECO:0000313" key="3">
    <source>
        <dbReference type="Proteomes" id="UP000327085"/>
    </source>
</evidence>
<dbReference type="InterPro" id="IPR012337">
    <property type="entry name" value="RNaseH-like_sf"/>
</dbReference>
<dbReference type="Gene3D" id="3.30.420.10">
    <property type="entry name" value="Ribonuclease H-like superfamily/Ribonuclease H"/>
    <property type="match status" value="1"/>
</dbReference>
<dbReference type="GO" id="GO:0004523">
    <property type="term" value="F:RNA-DNA hybrid ribonuclease activity"/>
    <property type="evidence" value="ECO:0007669"/>
    <property type="project" value="InterPro"/>
</dbReference>
<organism evidence="2 3">
    <name type="scientific">Prunus dulcis</name>
    <name type="common">Almond</name>
    <name type="synonym">Amygdalus dulcis</name>
    <dbReference type="NCBI Taxonomy" id="3755"/>
    <lineage>
        <taxon>Eukaryota</taxon>
        <taxon>Viridiplantae</taxon>
        <taxon>Streptophyta</taxon>
        <taxon>Embryophyta</taxon>
        <taxon>Tracheophyta</taxon>
        <taxon>Spermatophyta</taxon>
        <taxon>Magnoliopsida</taxon>
        <taxon>eudicotyledons</taxon>
        <taxon>Gunneridae</taxon>
        <taxon>Pentapetalae</taxon>
        <taxon>rosids</taxon>
        <taxon>fabids</taxon>
        <taxon>Rosales</taxon>
        <taxon>Rosaceae</taxon>
        <taxon>Amygdaloideae</taxon>
        <taxon>Amygdaleae</taxon>
        <taxon>Prunus</taxon>
    </lineage>
</organism>
<dbReference type="OMA" id="ARWEWIP"/>
<dbReference type="Proteomes" id="UP000327085">
    <property type="component" value="Chromosome 1"/>
</dbReference>
<evidence type="ECO:0000259" key="1">
    <source>
        <dbReference type="Pfam" id="PF13456"/>
    </source>
</evidence>
<dbReference type="InterPro" id="IPR036397">
    <property type="entry name" value="RNaseH_sf"/>
</dbReference>
<dbReference type="InterPro" id="IPR002156">
    <property type="entry name" value="RNaseH_domain"/>
</dbReference>
<reference evidence="3" key="1">
    <citation type="journal article" date="2020" name="Plant J.">
        <title>Transposons played a major role in the diversification between the closely related almond and peach genomes: results from the almond genome sequence.</title>
        <authorList>
            <person name="Alioto T."/>
            <person name="Alexiou K.G."/>
            <person name="Bardil A."/>
            <person name="Barteri F."/>
            <person name="Castanera R."/>
            <person name="Cruz F."/>
            <person name="Dhingra A."/>
            <person name="Duval H."/>
            <person name="Fernandez I Marti A."/>
            <person name="Frias L."/>
            <person name="Galan B."/>
            <person name="Garcia J.L."/>
            <person name="Howad W."/>
            <person name="Gomez-Garrido J."/>
            <person name="Gut M."/>
            <person name="Julca I."/>
            <person name="Morata J."/>
            <person name="Puigdomenech P."/>
            <person name="Ribeca P."/>
            <person name="Rubio Cabetas M.J."/>
            <person name="Vlasova A."/>
            <person name="Wirthensohn M."/>
            <person name="Garcia-Mas J."/>
            <person name="Gabaldon T."/>
            <person name="Casacuberta J.M."/>
            <person name="Arus P."/>
        </authorList>
    </citation>
    <scope>NUCLEOTIDE SEQUENCE [LARGE SCALE GENOMIC DNA]</scope>
    <source>
        <strain evidence="3">cv. Texas</strain>
    </source>
</reference>
<gene>
    <name evidence="2" type="ORF">ALMOND_2B030891</name>
</gene>
<dbReference type="EMBL" id="CABIKO010000044">
    <property type="protein sequence ID" value="VVA20504.1"/>
    <property type="molecule type" value="Genomic_DNA"/>
</dbReference>
<dbReference type="GO" id="GO:0003676">
    <property type="term" value="F:nucleic acid binding"/>
    <property type="evidence" value="ECO:0007669"/>
    <property type="project" value="InterPro"/>
</dbReference>
<dbReference type="InParanoid" id="A0A5E4EXP2"/>
<dbReference type="SUPFAM" id="SSF53098">
    <property type="entry name" value="Ribonuclease H-like"/>
    <property type="match status" value="1"/>
</dbReference>
<proteinExistence type="predicted"/>
<dbReference type="Gramene" id="VVA20504">
    <property type="protein sequence ID" value="VVA20504"/>
    <property type="gene ID" value="Prudul26B030891"/>
</dbReference>
<name>A0A5E4EXP2_PRUDU</name>
<feature type="domain" description="RNase H type-1" evidence="1">
    <location>
        <begin position="1"/>
        <end position="58"/>
    </location>
</feature>
<sequence>MESDSKVLIDNIKGNVCTKAWTILPLLDEIRRLSAGFSYVEWRWIPRGANRAAHVTAAIGLRAVCPQGWANQPPPSLVRVLASDGLPSPP</sequence>
<protein>
    <submittedName>
        <fullName evidence="2">PREDICTED: reverse mRNAase</fullName>
    </submittedName>
</protein>
<dbReference type="PANTHER" id="PTHR47074">
    <property type="entry name" value="BNAC02G40300D PROTEIN"/>
    <property type="match status" value="1"/>
</dbReference>
<dbReference type="Pfam" id="PF13456">
    <property type="entry name" value="RVT_3"/>
    <property type="match status" value="1"/>
</dbReference>
<dbReference type="PANTHER" id="PTHR47074:SF73">
    <property type="entry name" value="OS04G0448401 PROTEIN"/>
    <property type="match status" value="1"/>
</dbReference>